<protein>
    <submittedName>
        <fullName evidence="1">AAA family ATPase</fullName>
    </submittedName>
</protein>
<dbReference type="Proteomes" id="UP000823616">
    <property type="component" value="Unassembled WGS sequence"/>
</dbReference>
<name>A0A9D9EM79_9SPIR</name>
<accession>A0A9D9EM79</accession>
<dbReference type="AlphaFoldDB" id="A0A9D9EM79"/>
<dbReference type="PRINTS" id="PR01874">
    <property type="entry name" value="DNAREPAIRADA"/>
</dbReference>
<evidence type="ECO:0000313" key="1">
    <source>
        <dbReference type="EMBL" id="MBO8449515.1"/>
    </source>
</evidence>
<dbReference type="SUPFAM" id="SSF52540">
    <property type="entry name" value="P-loop containing nucleoside triphosphate hydrolases"/>
    <property type="match status" value="1"/>
</dbReference>
<dbReference type="Pfam" id="PF13481">
    <property type="entry name" value="AAA_25"/>
    <property type="match status" value="1"/>
</dbReference>
<sequence length="227" mass="25177">MVKQDLIDRSPVRKFEKLLGGGVKAGEIGVIASKKGLGKTSILVQLAIDTLLQGKVVVHVSFNQQAAHVMTWYENIFSEQAKRKNLDKPAEVKAELMSRRIVLNFNQETVKTEQVIRTIRALDESGIKAESIIIDGFDFSKAAPDSMEQMKAFAKETGATVWYSANAELDNGKLPAEYAAFESHVDVILFLNPVQDGIQIQVLKEHGNRNVNTDLKLDVKTLLLAEK</sequence>
<dbReference type="Gene3D" id="3.40.50.300">
    <property type="entry name" value="P-loop containing nucleotide triphosphate hydrolases"/>
    <property type="match status" value="1"/>
</dbReference>
<gene>
    <name evidence="1" type="ORF">IAA96_00195</name>
</gene>
<organism evidence="1 2">
    <name type="scientific">Candidatus Avitreponema avistercoris</name>
    <dbReference type="NCBI Taxonomy" id="2840705"/>
    <lineage>
        <taxon>Bacteria</taxon>
        <taxon>Pseudomonadati</taxon>
        <taxon>Spirochaetota</taxon>
        <taxon>Spirochaetia</taxon>
        <taxon>Spirochaetales</taxon>
        <taxon>Candidatus Avitreponema</taxon>
    </lineage>
</organism>
<evidence type="ECO:0000313" key="2">
    <source>
        <dbReference type="Proteomes" id="UP000823616"/>
    </source>
</evidence>
<comment type="caution">
    <text evidence="1">The sequence shown here is derived from an EMBL/GenBank/DDBJ whole genome shotgun (WGS) entry which is preliminary data.</text>
</comment>
<reference evidence="1" key="1">
    <citation type="submission" date="2020-10" db="EMBL/GenBank/DDBJ databases">
        <authorList>
            <person name="Gilroy R."/>
        </authorList>
    </citation>
    <scope>NUCLEOTIDE SEQUENCE</scope>
    <source>
        <strain evidence="1">B3-4054</strain>
    </source>
</reference>
<reference evidence="1" key="2">
    <citation type="journal article" date="2021" name="PeerJ">
        <title>Extensive microbial diversity within the chicken gut microbiome revealed by metagenomics and culture.</title>
        <authorList>
            <person name="Gilroy R."/>
            <person name="Ravi A."/>
            <person name="Getino M."/>
            <person name="Pursley I."/>
            <person name="Horton D.L."/>
            <person name="Alikhan N.F."/>
            <person name="Baker D."/>
            <person name="Gharbi K."/>
            <person name="Hall N."/>
            <person name="Watson M."/>
            <person name="Adriaenssens E.M."/>
            <person name="Foster-Nyarko E."/>
            <person name="Jarju S."/>
            <person name="Secka A."/>
            <person name="Antonio M."/>
            <person name="Oren A."/>
            <person name="Chaudhuri R.R."/>
            <person name="La Ragione R."/>
            <person name="Hildebrand F."/>
            <person name="Pallen M.J."/>
        </authorList>
    </citation>
    <scope>NUCLEOTIDE SEQUENCE</scope>
    <source>
        <strain evidence="1">B3-4054</strain>
    </source>
</reference>
<proteinExistence type="predicted"/>
<dbReference type="InterPro" id="IPR027417">
    <property type="entry name" value="P-loop_NTPase"/>
</dbReference>
<dbReference type="EMBL" id="JADIMS010000003">
    <property type="protein sequence ID" value="MBO8449515.1"/>
    <property type="molecule type" value="Genomic_DNA"/>
</dbReference>